<name>A0A6I4NVZ0_9FLAO</name>
<protein>
    <recommendedName>
        <fullName evidence="1">Novel STAND NTPase 5 domain-containing protein</fullName>
    </recommendedName>
</protein>
<keyword evidence="3" id="KW-1185">Reference proteome</keyword>
<dbReference type="Pfam" id="PF25199">
    <property type="entry name" value="nSTAND_NTPase5"/>
    <property type="match status" value="1"/>
</dbReference>
<evidence type="ECO:0000313" key="3">
    <source>
        <dbReference type="Proteomes" id="UP000471501"/>
    </source>
</evidence>
<reference evidence="2 3" key="1">
    <citation type="submission" date="2019-12" db="EMBL/GenBank/DDBJ databases">
        <authorList>
            <person name="Kim Y.S."/>
        </authorList>
    </citation>
    <scope>NUCLEOTIDE SEQUENCE [LARGE SCALE GENOMIC DNA]</scope>
    <source>
        <strain evidence="2 3">GA093</strain>
    </source>
</reference>
<dbReference type="SUPFAM" id="SSF48452">
    <property type="entry name" value="TPR-like"/>
    <property type="match status" value="1"/>
</dbReference>
<dbReference type="EMBL" id="WSTB01000006">
    <property type="protein sequence ID" value="MWB95184.1"/>
    <property type="molecule type" value="Genomic_DNA"/>
</dbReference>
<dbReference type="SUPFAM" id="SSF52540">
    <property type="entry name" value="P-loop containing nucleoside triphosphate hydrolases"/>
    <property type="match status" value="1"/>
</dbReference>
<dbReference type="SUPFAM" id="SSF50249">
    <property type="entry name" value="Nucleic acid-binding proteins"/>
    <property type="match status" value="1"/>
</dbReference>
<dbReference type="InterPro" id="IPR011990">
    <property type="entry name" value="TPR-like_helical_dom_sf"/>
</dbReference>
<accession>A0A6I4NVZ0</accession>
<dbReference type="Pfam" id="PF13289">
    <property type="entry name" value="SIR2_2"/>
    <property type="match status" value="1"/>
</dbReference>
<evidence type="ECO:0000259" key="1">
    <source>
        <dbReference type="Pfam" id="PF25199"/>
    </source>
</evidence>
<dbReference type="Proteomes" id="UP000471501">
    <property type="component" value="Unassembled WGS sequence"/>
</dbReference>
<dbReference type="InterPro" id="IPR012340">
    <property type="entry name" value="NA-bd_OB-fold"/>
</dbReference>
<dbReference type="AlphaFoldDB" id="A0A6I4NVZ0"/>
<proteinExistence type="predicted"/>
<dbReference type="Gene3D" id="1.25.40.10">
    <property type="entry name" value="Tetratricopeptide repeat domain"/>
    <property type="match status" value="1"/>
</dbReference>
<comment type="caution">
    <text evidence="2">The sequence shown here is derived from an EMBL/GenBank/DDBJ whole genome shotgun (WGS) entry which is preliminary data.</text>
</comment>
<evidence type="ECO:0000313" key="2">
    <source>
        <dbReference type="EMBL" id="MWB95184.1"/>
    </source>
</evidence>
<dbReference type="InterPro" id="IPR027417">
    <property type="entry name" value="P-loop_NTPase"/>
</dbReference>
<organism evidence="2 3">
    <name type="scientific">Flavobacterium hydrocarbonoxydans</name>
    <dbReference type="NCBI Taxonomy" id="2683249"/>
    <lineage>
        <taxon>Bacteria</taxon>
        <taxon>Pseudomonadati</taxon>
        <taxon>Bacteroidota</taxon>
        <taxon>Flavobacteriia</taxon>
        <taxon>Flavobacteriales</taxon>
        <taxon>Flavobacteriaceae</taxon>
        <taxon>Flavobacterium</taxon>
    </lineage>
</organism>
<dbReference type="RefSeq" id="WP_160375102.1">
    <property type="nucleotide sequence ID" value="NZ_WSTB01000006.1"/>
</dbReference>
<sequence>MIPKSLIEQIKEGNVVLFLGSGALIGATHQKGNKVPIGKELAEILIDKFLDDDLKGSSLSMVSELAISDYDLYTVQKFIADYFEDFEPCDFHLKVPHFRWKAIVTTNYDLVIEKTYSKVQKKQQILVKFMRDERINDKLKSVNDLLFIKLHGCITEINNPQLPLILTTDQYVTHKKNRERLFERVVELARNHTLLFIGHSLEDSDIREVLLKLDTDLTNRMRSYIIAPNVKSAIERMLSTKKITALNYTFSGFIEELTNNINLDDLDKELDKRLELDLSNSILNKISLNDNKPSESLVNFIKNDIVIVEDNPKIELIHPKEFYKGTVYNISPMIQNLDVRRSIENGIATEIFLNSEKNEQNLFVILGHAGSGKTVLLNRVAYEGFKSFNKICLILNKEILLNAEPIIELYNLVKERIFLFVDNAYNNELEIAHLIERSKKESALVTIISAERLNIWNVECNRIKFYCTNSYILKYLTESEINSLLNLLEVHDSLGYLKNKTRDVQIKEFEEKAGRELLVALYESTQGKSFQEIVTDEYHSIPDELAKQMYITVCLLHSLGTFARAGLISRVHNITYAQFEEKFFRPLDSLIFSKREYYINDFIYETRHRLISEFVIDSIFSDENIRFDEFIRLLNNLDIDYDCDKEAFLYLTNAKKLLNHFRDPSKIRQIYTIASNKSYNDEKLLQQQAIFEMESNGGSLIIAEKLLNKADEITNHNNSLIRHSLAELILNKALHTANLLEKKKLIRDVEQICESIVKNKFVTAHPYHTLIKCKLHLLQIYLDNDDNYAFEKIVKETELLISKALQFFPDESHIIESNSNFNKIIQNEPKALQLLEDAFNANKKSTYLCRSLANIYESNGDLPKAIETVETTLNSNPGDRDLNFKMGHLLIRMNEIENLPNIIHYLKRSFTKKDNRYHAQFWYARALYINNDIDLALPIFKTLSYANLDPKIKSSVRGTIRNSNGDLEIYTGEIHSVFSNYGFIKRNQIADTIYFTLFDNEYTAFEEINRNSRVSFNLGFNYKGPVAINVKIIY</sequence>
<dbReference type="Gene3D" id="2.40.50.140">
    <property type="entry name" value="Nucleic acid-binding proteins"/>
    <property type="match status" value="1"/>
</dbReference>
<gene>
    <name evidence="2" type="ORF">GON26_12505</name>
</gene>
<feature type="domain" description="Novel STAND NTPase 5" evidence="1">
    <location>
        <begin position="321"/>
        <end position="461"/>
    </location>
</feature>
<dbReference type="InterPro" id="IPR057574">
    <property type="entry name" value="nSTAND_NTPase5_dom"/>
</dbReference>